<dbReference type="GO" id="GO:0003677">
    <property type="term" value="F:DNA binding"/>
    <property type="evidence" value="ECO:0007669"/>
    <property type="project" value="InterPro"/>
</dbReference>
<keyword evidence="3" id="KW-0731">Sigma factor</keyword>
<dbReference type="SUPFAM" id="SSF88659">
    <property type="entry name" value="Sigma3 and sigma4 domains of RNA polymerase sigma factors"/>
    <property type="match status" value="1"/>
</dbReference>
<dbReference type="RefSeq" id="WP_136410703.1">
    <property type="nucleotide sequence ID" value="NZ_CP039393.1"/>
</dbReference>
<dbReference type="InterPro" id="IPR039425">
    <property type="entry name" value="RNA_pol_sigma-70-like"/>
</dbReference>
<keyword evidence="7" id="KW-1185">Reference proteome</keyword>
<evidence type="ECO:0000313" key="6">
    <source>
        <dbReference type="EMBL" id="QCD36190.1"/>
    </source>
</evidence>
<dbReference type="InterPro" id="IPR036388">
    <property type="entry name" value="WH-like_DNA-bd_sf"/>
</dbReference>
<comment type="similarity">
    <text evidence="1">Belongs to the sigma-70 factor family. ECF subfamily.</text>
</comment>
<dbReference type="GO" id="GO:0006352">
    <property type="term" value="P:DNA-templated transcription initiation"/>
    <property type="evidence" value="ECO:0007669"/>
    <property type="project" value="InterPro"/>
</dbReference>
<sequence>MTSRNDIERLFKAHYAKMHRLAVALLHDEDLACDIVHDVFAALLSGDMRVAALADADITLAGGYLLKAVRNRCLNHIRDCEIHQRIANRYFLDNEEYDTEDWPDDETIARIYALIKSDISSQARKVMELRFSEGMPFARIAAAMGISETAVYRHLSHALTVIRQKLNENEQ</sequence>
<dbReference type="EMBL" id="CP039393">
    <property type="protein sequence ID" value="QCD36190.1"/>
    <property type="molecule type" value="Genomic_DNA"/>
</dbReference>
<dbReference type="Gene3D" id="1.10.10.10">
    <property type="entry name" value="Winged helix-like DNA-binding domain superfamily/Winged helix DNA-binding domain"/>
    <property type="match status" value="1"/>
</dbReference>
<dbReference type="Gene3D" id="1.10.1740.10">
    <property type="match status" value="1"/>
</dbReference>
<dbReference type="PANTHER" id="PTHR43133:SF46">
    <property type="entry name" value="RNA POLYMERASE SIGMA-70 FACTOR ECF SUBFAMILY"/>
    <property type="match status" value="1"/>
</dbReference>
<dbReference type="Pfam" id="PF08281">
    <property type="entry name" value="Sigma70_r4_2"/>
    <property type="match status" value="1"/>
</dbReference>
<dbReference type="InterPro" id="IPR013324">
    <property type="entry name" value="RNA_pol_sigma_r3/r4-like"/>
</dbReference>
<dbReference type="KEGG" id="mgod:E7746_10020"/>
<reference evidence="6 7" key="1">
    <citation type="submission" date="2019-02" db="EMBL/GenBank/DDBJ databases">
        <title>Isolation and identification of novel species under the genus Muribaculum.</title>
        <authorList>
            <person name="Miyake S."/>
            <person name="Ding Y."/>
            <person name="Low A."/>
            <person name="Soh M."/>
            <person name="Seedorf H."/>
        </authorList>
    </citation>
    <scope>NUCLEOTIDE SEQUENCE [LARGE SCALE GENOMIC DNA]</scope>
    <source>
        <strain evidence="6 7">TLL-A4</strain>
    </source>
</reference>
<gene>
    <name evidence="6" type="ORF">E7746_10020</name>
</gene>
<dbReference type="AlphaFoldDB" id="A0A4P7VK87"/>
<accession>A0A4P7VK87</accession>
<dbReference type="PANTHER" id="PTHR43133">
    <property type="entry name" value="RNA POLYMERASE ECF-TYPE SIGMA FACTO"/>
    <property type="match status" value="1"/>
</dbReference>
<feature type="domain" description="RNA polymerase sigma factor 70 region 4 type 2" evidence="5">
    <location>
        <begin position="121"/>
        <end position="159"/>
    </location>
</feature>
<evidence type="ECO:0000256" key="2">
    <source>
        <dbReference type="ARBA" id="ARBA00023015"/>
    </source>
</evidence>
<evidence type="ECO:0000259" key="5">
    <source>
        <dbReference type="Pfam" id="PF08281"/>
    </source>
</evidence>
<evidence type="ECO:0000256" key="4">
    <source>
        <dbReference type="ARBA" id="ARBA00023163"/>
    </source>
</evidence>
<keyword evidence="4" id="KW-0804">Transcription</keyword>
<proteinExistence type="inferred from homology"/>
<evidence type="ECO:0000313" key="7">
    <source>
        <dbReference type="Proteomes" id="UP000297031"/>
    </source>
</evidence>
<keyword evidence="2" id="KW-0805">Transcription regulation</keyword>
<evidence type="ECO:0000256" key="3">
    <source>
        <dbReference type="ARBA" id="ARBA00023082"/>
    </source>
</evidence>
<dbReference type="SUPFAM" id="SSF88946">
    <property type="entry name" value="Sigma2 domain of RNA polymerase sigma factors"/>
    <property type="match status" value="1"/>
</dbReference>
<dbReference type="Proteomes" id="UP000297031">
    <property type="component" value="Chromosome"/>
</dbReference>
<dbReference type="InterPro" id="IPR013249">
    <property type="entry name" value="RNA_pol_sigma70_r4_t2"/>
</dbReference>
<dbReference type="GO" id="GO:0016987">
    <property type="term" value="F:sigma factor activity"/>
    <property type="evidence" value="ECO:0007669"/>
    <property type="project" value="UniProtKB-KW"/>
</dbReference>
<organism evidence="6 7">
    <name type="scientific">Muribaculum gordoncarteri</name>
    <dbReference type="NCBI Taxonomy" id="2530390"/>
    <lineage>
        <taxon>Bacteria</taxon>
        <taxon>Pseudomonadati</taxon>
        <taxon>Bacteroidota</taxon>
        <taxon>Bacteroidia</taxon>
        <taxon>Bacteroidales</taxon>
        <taxon>Muribaculaceae</taxon>
        <taxon>Muribaculum</taxon>
    </lineage>
</organism>
<dbReference type="NCBIfam" id="TIGR02937">
    <property type="entry name" value="sigma70-ECF"/>
    <property type="match status" value="1"/>
</dbReference>
<evidence type="ECO:0000256" key="1">
    <source>
        <dbReference type="ARBA" id="ARBA00010641"/>
    </source>
</evidence>
<protein>
    <submittedName>
        <fullName evidence="6">Sigma-70 family RNA polymerase sigma factor</fullName>
    </submittedName>
</protein>
<dbReference type="OrthoDB" id="1094598at2"/>
<name>A0A4P7VK87_9BACT</name>
<dbReference type="InterPro" id="IPR014284">
    <property type="entry name" value="RNA_pol_sigma-70_dom"/>
</dbReference>
<dbReference type="InterPro" id="IPR013325">
    <property type="entry name" value="RNA_pol_sigma_r2"/>
</dbReference>